<dbReference type="eggNOG" id="COG4886">
    <property type="taxonomic scope" value="Bacteria"/>
</dbReference>
<keyword evidence="3" id="KW-0677">Repeat</keyword>
<comment type="catalytic activity">
    <reaction evidence="7">
        <text>L-threonyl-[protein] + ATP = O-phospho-L-threonyl-[protein] + ADP + H(+)</text>
        <dbReference type="Rhea" id="RHEA:46608"/>
        <dbReference type="Rhea" id="RHEA-COMP:11060"/>
        <dbReference type="Rhea" id="RHEA-COMP:11605"/>
        <dbReference type="ChEBI" id="CHEBI:15378"/>
        <dbReference type="ChEBI" id="CHEBI:30013"/>
        <dbReference type="ChEBI" id="CHEBI:30616"/>
        <dbReference type="ChEBI" id="CHEBI:61977"/>
        <dbReference type="ChEBI" id="CHEBI:456216"/>
        <dbReference type="EC" id="2.7.11.1"/>
    </reaction>
</comment>
<evidence type="ECO:0000256" key="5">
    <source>
        <dbReference type="ARBA" id="ARBA00022777"/>
    </source>
</evidence>
<dbReference type="AlphaFoldDB" id="H6SMM2"/>
<comment type="catalytic activity">
    <reaction evidence="8">
        <text>L-seryl-[protein] + ATP = O-phospho-L-seryl-[protein] + ADP + H(+)</text>
        <dbReference type="Rhea" id="RHEA:17989"/>
        <dbReference type="Rhea" id="RHEA-COMP:9863"/>
        <dbReference type="Rhea" id="RHEA-COMP:11604"/>
        <dbReference type="ChEBI" id="CHEBI:15378"/>
        <dbReference type="ChEBI" id="CHEBI:29999"/>
        <dbReference type="ChEBI" id="CHEBI:30616"/>
        <dbReference type="ChEBI" id="CHEBI:83421"/>
        <dbReference type="ChEBI" id="CHEBI:456216"/>
        <dbReference type="EC" id="2.7.11.1"/>
    </reaction>
</comment>
<evidence type="ECO:0000313" key="10">
    <source>
        <dbReference type="EMBL" id="CCG09157.1"/>
    </source>
</evidence>
<evidence type="ECO:0000256" key="4">
    <source>
        <dbReference type="ARBA" id="ARBA00022741"/>
    </source>
</evidence>
<name>H6SMM2_PARPM</name>
<evidence type="ECO:0000256" key="1">
    <source>
        <dbReference type="ARBA" id="ARBA00012513"/>
    </source>
</evidence>
<evidence type="ECO:0000259" key="9">
    <source>
        <dbReference type="PROSITE" id="PS51424"/>
    </source>
</evidence>
<dbReference type="SUPFAM" id="SSF52200">
    <property type="entry name" value="Toll/Interleukin receptor TIR domain"/>
    <property type="match status" value="1"/>
</dbReference>
<dbReference type="InterPro" id="IPR032171">
    <property type="entry name" value="COR-A"/>
</dbReference>
<dbReference type="eggNOG" id="COG1100">
    <property type="taxonomic scope" value="Bacteria"/>
</dbReference>
<dbReference type="PROSITE" id="PS51424">
    <property type="entry name" value="ROC"/>
    <property type="match status" value="1"/>
</dbReference>
<reference evidence="10 11" key="1">
    <citation type="submission" date="2012-02" db="EMBL/GenBank/DDBJ databases">
        <title>Shotgun genome sequence of Phaeospirillum photometricum DSM 122.</title>
        <authorList>
            <person name="Duquesne K."/>
            <person name="Sturgis J."/>
        </authorList>
    </citation>
    <scope>NUCLEOTIDE SEQUENCE [LARGE SCALE GENOMIC DNA]</scope>
    <source>
        <strain evidence="11">DSM122</strain>
    </source>
</reference>
<dbReference type="Proteomes" id="UP000033220">
    <property type="component" value="Chromosome DSM 122"/>
</dbReference>
<dbReference type="SUPFAM" id="SSF52540">
    <property type="entry name" value="P-loop containing nucleoside triphosphate hydrolases"/>
    <property type="match status" value="1"/>
</dbReference>
<evidence type="ECO:0000256" key="8">
    <source>
        <dbReference type="ARBA" id="ARBA00048679"/>
    </source>
</evidence>
<dbReference type="InterPro" id="IPR035897">
    <property type="entry name" value="Toll_tir_struct_dom_sf"/>
</dbReference>
<gene>
    <name evidence="10" type="ORF">RSPPHO_02531</name>
</gene>
<feature type="domain" description="Roc" evidence="9">
    <location>
        <begin position="99"/>
        <end position="283"/>
    </location>
</feature>
<dbReference type="STRING" id="1150469.RSPPHO_02531"/>
<evidence type="ECO:0000313" key="11">
    <source>
        <dbReference type="Proteomes" id="UP000033220"/>
    </source>
</evidence>
<dbReference type="InterPro" id="IPR032675">
    <property type="entry name" value="LRR_dom_sf"/>
</dbReference>
<dbReference type="GO" id="GO:0005524">
    <property type="term" value="F:ATP binding"/>
    <property type="evidence" value="ECO:0007669"/>
    <property type="project" value="UniProtKB-KW"/>
</dbReference>
<protein>
    <recommendedName>
        <fullName evidence="1">non-specific serine/threonine protein kinase</fullName>
        <ecNumber evidence="1">2.7.11.1</ecNumber>
    </recommendedName>
</protein>
<dbReference type="Pfam" id="PF16095">
    <property type="entry name" value="COR-A"/>
    <property type="match status" value="1"/>
</dbReference>
<sequence>MVSDLGPLAGLTALQSLACSETAVSDLTPLAGLPALQYLDCSGCQITRVPKRLFDRPALEEVFCYDGRLGDIPGEILSQTEDDNCLPRLRAHLRDLERGAVRMRDAKLLVLGNGRVGKTQLCNRLLGAGFEDNADSTHGIVVQGFDLAGEAGTEPARIQLWDFGGQDIYHSTHTLFLRSRGIYLVAWTPAQEDNDLHRQGGQEFRNYRLPYWLGQVAEFGGRSAPLIVVQTQVDGLADKRPLDPAARERFATFATAFEVHHSAKKPRGLEELAEAIAESYAAIEQPVIGVVRARVKRTIEDLIAAHTQRSMTVPAFHALCDRLGGIADPDLFLETLHHAGTVFHRPGFFNGEIILDQEWAIRAIYAVFDRASKTHAILQAHGGTFTRILLGLVWDEAYTPEEQALFLAMMQSCGICFEKLPGDPKAGTEASYLAPDLLPERRSDGGWDGDTPDQKQSRCYAHLPATLIRNILCAIGRKAGPRGDYWRHGVRINEAATRSEGLIVSDTGSGRLTLRTRAGDAAGLLATLVKIVEREEARLGVRPTAIEGGPGPRSASMPPQQDLTLDVQRLPSAEPGWFFSYATESENAGGRPVAAFCDKVKAATSITVRRDIDELRYGDQIEAFMDRLVSGERIFIWLTDAYLKSPYCMFELVGIWKRCNGNRGVFEDRIRVLLGDAAIRHETDLQQHREFWRAQQHAAYDRLQQATDCVQAALDLARIIEIVKSSADILMFIRERIRYSSFEEMTERELTRPPVQ</sequence>
<dbReference type="PATRIC" id="fig|1150469.3.peg.2882"/>
<dbReference type="Gene3D" id="3.40.50.300">
    <property type="entry name" value="P-loop containing nucleotide triphosphate hydrolases"/>
    <property type="match status" value="1"/>
</dbReference>
<dbReference type="HOGENOM" id="CLU_006821_0_0_5"/>
<dbReference type="EMBL" id="HE663493">
    <property type="protein sequence ID" value="CCG09157.1"/>
    <property type="molecule type" value="Genomic_DNA"/>
</dbReference>
<dbReference type="PRINTS" id="PR00449">
    <property type="entry name" value="RASTRNSFRMNG"/>
</dbReference>
<keyword evidence="6" id="KW-0067">ATP-binding</keyword>
<dbReference type="Gene3D" id="3.40.50.10140">
    <property type="entry name" value="Toll/interleukin-1 receptor homology (TIR) domain"/>
    <property type="match status" value="1"/>
</dbReference>
<keyword evidence="2" id="KW-0808">Transferase</keyword>
<evidence type="ECO:0000256" key="7">
    <source>
        <dbReference type="ARBA" id="ARBA00047899"/>
    </source>
</evidence>
<keyword evidence="11" id="KW-1185">Reference proteome</keyword>
<evidence type="ECO:0000256" key="6">
    <source>
        <dbReference type="ARBA" id="ARBA00022840"/>
    </source>
</evidence>
<keyword evidence="5" id="KW-0418">Kinase</keyword>
<dbReference type="InterPro" id="IPR020859">
    <property type="entry name" value="ROC"/>
</dbReference>
<dbReference type="Pfam" id="PF08477">
    <property type="entry name" value="Roc"/>
    <property type="match status" value="1"/>
</dbReference>
<dbReference type="GO" id="GO:0016301">
    <property type="term" value="F:kinase activity"/>
    <property type="evidence" value="ECO:0007669"/>
    <property type="project" value="UniProtKB-KW"/>
</dbReference>
<evidence type="ECO:0000256" key="3">
    <source>
        <dbReference type="ARBA" id="ARBA00022737"/>
    </source>
</evidence>
<organism evidence="10 11">
    <name type="scientific">Pararhodospirillum photometricum DSM 122</name>
    <dbReference type="NCBI Taxonomy" id="1150469"/>
    <lineage>
        <taxon>Bacteria</taxon>
        <taxon>Pseudomonadati</taxon>
        <taxon>Pseudomonadota</taxon>
        <taxon>Alphaproteobacteria</taxon>
        <taxon>Rhodospirillales</taxon>
        <taxon>Rhodospirillaceae</taxon>
        <taxon>Pararhodospirillum</taxon>
    </lineage>
</organism>
<dbReference type="EC" id="2.7.11.1" evidence="1"/>
<dbReference type="Gene3D" id="3.80.10.10">
    <property type="entry name" value="Ribonuclease Inhibitor"/>
    <property type="match status" value="1"/>
</dbReference>
<dbReference type="PANTHER" id="PTHR47978">
    <property type="match status" value="1"/>
</dbReference>
<keyword evidence="4" id="KW-0547">Nucleotide-binding</keyword>
<dbReference type="KEGG" id="rpm:RSPPHO_02531"/>
<evidence type="ECO:0000256" key="2">
    <source>
        <dbReference type="ARBA" id="ARBA00022679"/>
    </source>
</evidence>
<proteinExistence type="predicted"/>
<dbReference type="SUPFAM" id="SSF52058">
    <property type="entry name" value="L domain-like"/>
    <property type="match status" value="1"/>
</dbReference>
<dbReference type="InterPro" id="IPR027417">
    <property type="entry name" value="P-loop_NTPase"/>
</dbReference>
<accession>H6SMM2</accession>